<feature type="compositionally biased region" description="Basic and acidic residues" evidence="1">
    <location>
        <begin position="84"/>
        <end position="94"/>
    </location>
</feature>
<gene>
    <name evidence="2" type="ORF">QBC40DRAFT_292024</name>
</gene>
<reference evidence="2" key="2">
    <citation type="submission" date="2023-05" db="EMBL/GenBank/DDBJ databases">
        <authorList>
            <consortium name="Lawrence Berkeley National Laboratory"/>
            <person name="Steindorff A."/>
            <person name="Hensen N."/>
            <person name="Bonometti L."/>
            <person name="Westerberg I."/>
            <person name="Brannstrom I.O."/>
            <person name="Guillou S."/>
            <person name="Cros-Aarteil S."/>
            <person name="Calhoun S."/>
            <person name="Haridas S."/>
            <person name="Kuo A."/>
            <person name="Mondo S."/>
            <person name="Pangilinan J."/>
            <person name="Riley R."/>
            <person name="Labutti K."/>
            <person name="Andreopoulos B."/>
            <person name="Lipzen A."/>
            <person name="Chen C."/>
            <person name="Yanf M."/>
            <person name="Daum C."/>
            <person name="Ng V."/>
            <person name="Clum A."/>
            <person name="Ohm R."/>
            <person name="Martin F."/>
            <person name="Silar P."/>
            <person name="Natvig D."/>
            <person name="Lalanne C."/>
            <person name="Gautier V."/>
            <person name="Ament-Velasquez S.L."/>
            <person name="Kruys A."/>
            <person name="Hutchinson M.I."/>
            <person name="Powell A.J."/>
            <person name="Barry K."/>
            <person name="Miller A.N."/>
            <person name="Grigoriev I.V."/>
            <person name="Debuchy R."/>
            <person name="Gladieux P."/>
            <person name="Thoren M.H."/>
            <person name="Johannesson H."/>
        </authorList>
    </citation>
    <scope>NUCLEOTIDE SEQUENCE</scope>
    <source>
        <strain evidence="2">CBS 315.58</strain>
    </source>
</reference>
<protein>
    <submittedName>
        <fullName evidence="2">Uncharacterized protein</fullName>
    </submittedName>
</protein>
<evidence type="ECO:0000256" key="1">
    <source>
        <dbReference type="SAM" id="MobiDB-lite"/>
    </source>
</evidence>
<keyword evidence="3" id="KW-1185">Reference proteome</keyword>
<dbReference type="Proteomes" id="UP001303160">
    <property type="component" value="Unassembled WGS sequence"/>
</dbReference>
<accession>A0AAN6XV84</accession>
<feature type="region of interest" description="Disordered" evidence="1">
    <location>
        <begin position="1"/>
        <end position="119"/>
    </location>
</feature>
<dbReference type="AlphaFoldDB" id="A0AAN6XV84"/>
<reference evidence="2" key="1">
    <citation type="journal article" date="2023" name="Mol. Phylogenet. Evol.">
        <title>Genome-scale phylogeny and comparative genomics of the fungal order Sordariales.</title>
        <authorList>
            <person name="Hensen N."/>
            <person name="Bonometti L."/>
            <person name="Westerberg I."/>
            <person name="Brannstrom I.O."/>
            <person name="Guillou S."/>
            <person name="Cros-Aarteil S."/>
            <person name="Calhoun S."/>
            <person name="Haridas S."/>
            <person name="Kuo A."/>
            <person name="Mondo S."/>
            <person name="Pangilinan J."/>
            <person name="Riley R."/>
            <person name="LaButti K."/>
            <person name="Andreopoulos B."/>
            <person name="Lipzen A."/>
            <person name="Chen C."/>
            <person name="Yan M."/>
            <person name="Daum C."/>
            <person name="Ng V."/>
            <person name="Clum A."/>
            <person name="Steindorff A."/>
            <person name="Ohm R.A."/>
            <person name="Martin F."/>
            <person name="Silar P."/>
            <person name="Natvig D.O."/>
            <person name="Lalanne C."/>
            <person name="Gautier V."/>
            <person name="Ament-Velasquez S.L."/>
            <person name="Kruys A."/>
            <person name="Hutchinson M.I."/>
            <person name="Powell A.J."/>
            <person name="Barry K."/>
            <person name="Miller A.N."/>
            <person name="Grigoriev I.V."/>
            <person name="Debuchy R."/>
            <person name="Gladieux P."/>
            <person name="Hiltunen Thoren M."/>
            <person name="Johannesson H."/>
        </authorList>
    </citation>
    <scope>NUCLEOTIDE SEQUENCE</scope>
    <source>
        <strain evidence="2">CBS 315.58</strain>
    </source>
</reference>
<comment type="caution">
    <text evidence="2">The sequence shown here is derived from an EMBL/GenBank/DDBJ whole genome shotgun (WGS) entry which is preliminary data.</text>
</comment>
<proteinExistence type="predicted"/>
<evidence type="ECO:0000313" key="2">
    <source>
        <dbReference type="EMBL" id="KAK4205187.1"/>
    </source>
</evidence>
<organism evidence="2 3">
    <name type="scientific">Triangularia verruculosa</name>
    <dbReference type="NCBI Taxonomy" id="2587418"/>
    <lineage>
        <taxon>Eukaryota</taxon>
        <taxon>Fungi</taxon>
        <taxon>Dikarya</taxon>
        <taxon>Ascomycota</taxon>
        <taxon>Pezizomycotina</taxon>
        <taxon>Sordariomycetes</taxon>
        <taxon>Sordariomycetidae</taxon>
        <taxon>Sordariales</taxon>
        <taxon>Podosporaceae</taxon>
        <taxon>Triangularia</taxon>
    </lineage>
</organism>
<sequence>MTNFDTGSLPDCGSSDDGTSQSKEIIKMDPYLFTTSPHPDTPIESIEDDGTSNLESDGCSNHESTPKYGRSKWSTPPQIKAQRVRFDVPADETRHLKRKRAYNTTPLPRLNPATGYTAPVLFRGQDGSITSDEDEDEIQPAAKRPRNEIATPVTYFTSNRGFESSFCRDERENSAAANTGDLDPVEGLKDEVPLASGFDDSDAFVREWILSIPTVYPSWDDEVTADDFQQRDRTLDYDSDIESMISNKAPKSLSYGPRSPTFALNSPSYVPSAPAQIKREGELAYMEWREGSWSLARSAGSVAYVEVPAREEHLNKEY</sequence>
<name>A0AAN6XV84_9PEZI</name>
<dbReference type="EMBL" id="MU863877">
    <property type="protein sequence ID" value="KAK4205187.1"/>
    <property type="molecule type" value="Genomic_DNA"/>
</dbReference>
<evidence type="ECO:0000313" key="3">
    <source>
        <dbReference type="Proteomes" id="UP001303160"/>
    </source>
</evidence>
<feature type="compositionally biased region" description="Polar residues" evidence="1">
    <location>
        <begin position="51"/>
        <end position="63"/>
    </location>
</feature>